<evidence type="ECO:0000313" key="3">
    <source>
        <dbReference type="Proteomes" id="UP000193920"/>
    </source>
</evidence>
<feature type="compositionally biased region" description="Basic and acidic residues" evidence="1">
    <location>
        <begin position="16"/>
        <end position="32"/>
    </location>
</feature>
<dbReference type="Proteomes" id="UP000193920">
    <property type="component" value="Unassembled WGS sequence"/>
</dbReference>
<name>A0A1Y2AVP7_9FUNG</name>
<proteinExistence type="predicted"/>
<feature type="region of interest" description="Disordered" evidence="1">
    <location>
        <begin position="1"/>
        <end position="32"/>
    </location>
</feature>
<organism evidence="2 3">
    <name type="scientific">Neocallimastix californiae</name>
    <dbReference type="NCBI Taxonomy" id="1754190"/>
    <lineage>
        <taxon>Eukaryota</taxon>
        <taxon>Fungi</taxon>
        <taxon>Fungi incertae sedis</taxon>
        <taxon>Chytridiomycota</taxon>
        <taxon>Chytridiomycota incertae sedis</taxon>
        <taxon>Neocallimastigomycetes</taxon>
        <taxon>Neocallimastigales</taxon>
        <taxon>Neocallimastigaceae</taxon>
        <taxon>Neocallimastix</taxon>
    </lineage>
</organism>
<protein>
    <submittedName>
        <fullName evidence="2">Uncharacterized protein</fullName>
    </submittedName>
</protein>
<sequence length="165" mass="18667">MDPTFGPWEQNIQSMNEKEQEKNNKIQDHHENEISDIADKEIQSNRKIVEVFNNKPTSPLKVFNDNVVTNDFSNEKNNVNINNSSLKNNLNVNGNDNNLNIHSNSSDKDKTIINGINADTMNKSNNTNKNITSETEKLLNGEDPDGILDWCDNLDQTNLDNIGLI</sequence>
<keyword evidence="3" id="KW-1185">Reference proteome</keyword>
<evidence type="ECO:0000313" key="2">
    <source>
        <dbReference type="EMBL" id="ORY26524.1"/>
    </source>
</evidence>
<accession>A0A1Y2AVP7</accession>
<dbReference type="EMBL" id="MCOG01000201">
    <property type="protein sequence ID" value="ORY26524.1"/>
    <property type="molecule type" value="Genomic_DNA"/>
</dbReference>
<evidence type="ECO:0000256" key="1">
    <source>
        <dbReference type="SAM" id="MobiDB-lite"/>
    </source>
</evidence>
<reference evidence="2 3" key="1">
    <citation type="submission" date="2016-08" db="EMBL/GenBank/DDBJ databases">
        <title>A Parts List for Fungal Cellulosomes Revealed by Comparative Genomics.</title>
        <authorList>
            <consortium name="DOE Joint Genome Institute"/>
            <person name="Haitjema C.H."/>
            <person name="Gilmore S.P."/>
            <person name="Henske J.K."/>
            <person name="Solomon K.V."/>
            <person name="De Groot R."/>
            <person name="Kuo A."/>
            <person name="Mondo S.J."/>
            <person name="Salamov A.A."/>
            <person name="Labutti K."/>
            <person name="Zhao Z."/>
            <person name="Chiniquy J."/>
            <person name="Barry K."/>
            <person name="Brewer H.M."/>
            <person name="Purvine S.O."/>
            <person name="Wright A.T."/>
            <person name="Boxma B."/>
            <person name="Van Alen T."/>
            <person name="Hackstein J.H."/>
            <person name="Baker S.E."/>
            <person name="Grigoriev I.V."/>
            <person name="O'Malley M.A."/>
        </authorList>
    </citation>
    <scope>NUCLEOTIDE SEQUENCE [LARGE SCALE GENOMIC DNA]</scope>
    <source>
        <strain evidence="2 3">G1</strain>
    </source>
</reference>
<dbReference type="AlphaFoldDB" id="A0A1Y2AVP7"/>
<comment type="caution">
    <text evidence="2">The sequence shown here is derived from an EMBL/GenBank/DDBJ whole genome shotgun (WGS) entry which is preliminary data.</text>
</comment>
<gene>
    <name evidence="2" type="ORF">LY90DRAFT_103030</name>
</gene>